<dbReference type="RefSeq" id="WP_211550958.1">
    <property type="nucleotide sequence ID" value="NZ_JAGTUF010000021.1"/>
</dbReference>
<reference evidence="1 2" key="1">
    <citation type="submission" date="2021-04" db="EMBL/GenBank/DDBJ databases">
        <title>Magnetospirillum sulfuroxidans sp. nov., a facultative chemolithoautotrophic sulfur-oxidizing alphaproteobacterium isolated from freshwater sediment and proposals for Paramagetospirillum gen. nov., and Magnetospirillaceae fam. nov.</title>
        <authorList>
            <person name="Koziaeva V."/>
            <person name="Geelhoed J.S."/>
            <person name="Sorokin D.Y."/>
            <person name="Grouzdev D.S."/>
        </authorList>
    </citation>
    <scope>NUCLEOTIDE SEQUENCE [LARGE SCALE GENOMIC DNA]</scope>
    <source>
        <strain evidence="1 2">J10</strain>
    </source>
</reference>
<protein>
    <submittedName>
        <fullName evidence="1">NifX-associated nitrogen fixation protein</fullName>
    </submittedName>
</protein>
<evidence type="ECO:0000313" key="1">
    <source>
        <dbReference type="EMBL" id="MBR9973330.1"/>
    </source>
</evidence>
<dbReference type="Gene3D" id="1.10.3100.20">
    <property type="entry name" value="Protein of unknown function DUF269"/>
    <property type="match status" value="1"/>
</dbReference>
<sequence length="148" mass="16585">MDTENIKHPIIQGLLRLIRAEDRSGAYDTELDEDLIAPFIVTKAQKRDLPMFDDPDPDILMRVGQFYAAVAWEVERRTGKPVAPLMNIHHEGWGKALLICGRLVAVNSHVRELHRFGFEDLAVLIEKAGKLADEGVASIEKFPDVAEA</sequence>
<dbReference type="EMBL" id="JAGTUF010000021">
    <property type="protein sequence ID" value="MBR9973330.1"/>
    <property type="molecule type" value="Genomic_DNA"/>
</dbReference>
<comment type="caution">
    <text evidence="1">The sequence shown here is derived from an EMBL/GenBank/DDBJ whole genome shotgun (WGS) entry which is preliminary data.</text>
</comment>
<accession>A0ABS5IFX8</accession>
<dbReference type="PIRSF" id="PIRSF005788">
    <property type="entry name" value="NifK"/>
    <property type="match status" value="1"/>
</dbReference>
<keyword evidence="2" id="KW-1185">Reference proteome</keyword>
<name>A0ABS5IFX8_9PROT</name>
<proteinExistence type="predicted"/>
<dbReference type="NCBIfam" id="TIGR02935">
    <property type="entry name" value="NifX-associated nitrogen fixation protein"/>
    <property type="match status" value="1"/>
</dbReference>
<gene>
    <name evidence="1" type="ORF">KEC16_16520</name>
</gene>
<dbReference type="InterPro" id="IPR004952">
    <property type="entry name" value="NifX-assoc_nitrogen_fix"/>
</dbReference>
<dbReference type="Pfam" id="PF03270">
    <property type="entry name" value="DUF269"/>
    <property type="match status" value="1"/>
</dbReference>
<organism evidence="1 2">
    <name type="scientific">Magnetospirillum sulfuroxidans</name>
    <dbReference type="NCBI Taxonomy" id="611300"/>
    <lineage>
        <taxon>Bacteria</taxon>
        <taxon>Pseudomonadati</taxon>
        <taxon>Pseudomonadota</taxon>
        <taxon>Alphaproteobacteria</taxon>
        <taxon>Rhodospirillales</taxon>
        <taxon>Rhodospirillaceae</taxon>
        <taxon>Magnetospirillum</taxon>
    </lineage>
</organism>
<evidence type="ECO:0000313" key="2">
    <source>
        <dbReference type="Proteomes" id="UP000680714"/>
    </source>
</evidence>
<dbReference type="Proteomes" id="UP000680714">
    <property type="component" value="Unassembled WGS sequence"/>
</dbReference>